<feature type="active site" description="Proton acceptor" evidence="7">
    <location>
        <position position="137"/>
    </location>
</feature>
<organism evidence="14">
    <name type="scientific">Lygus hesperus</name>
    <name type="common">Western plant bug</name>
    <dbReference type="NCBI Taxonomy" id="30085"/>
    <lineage>
        <taxon>Eukaryota</taxon>
        <taxon>Metazoa</taxon>
        <taxon>Ecdysozoa</taxon>
        <taxon>Arthropoda</taxon>
        <taxon>Hexapoda</taxon>
        <taxon>Insecta</taxon>
        <taxon>Pterygota</taxon>
        <taxon>Neoptera</taxon>
        <taxon>Paraneoptera</taxon>
        <taxon>Hemiptera</taxon>
        <taxon>Heteroptera</taxon>
        <taxon>Panheteroptera</taxon>
        <taxon>Cimicomorpha</taxon>
        <taxon>Miridae</taxon>
        <taxon>Mirini</taxon>
        <taxon>Lygus</taxon>
    </lineage>
</organism>
<gene>
    <name evidence="14" type="primary">gpsA_10</name>
    <name evidence="15" type="synonym">gpsA_3</name>
    <name evidence="14" type="ORF">CM83_25937</name>
    <name evidence="15" type="ORF">g.45920</name>
</gene>
<dbReference type="Gene3D" id="1.10.1040.10">
    <property type="entry name" value="N-(1-d-carboxylethyl)-l-norvaline Dehydrogenase, domain 2"/>
    <property type="match status" value="1"/>
</dbReference>
<feature type="domain" description="Glycerol-3-phosphate dehydrogenase NAD-dependent N-terminal" evidence="12">
    <location>
        <begin position="32"/>
        <end position="105"/>
    </location>
</feature>
<proteinExistence type="inferred from homology"/>
<sequence length="277" mass="30420">MQYQCRSHQHTCVDSRHTYQYVVKHHRCSTKHSTDTNAHDPQENATVISVSKGIHVETHMLMDEIFSNTLGSRHTYIYLSGPSFASEIVDGHPTTFVLASTDKQVLERTAASIFDDTYTRVTTTSDTRGVLIAGACKNVYAIGAGVIQALNYGYNTITMFILAAMKEMTALCALVQSTEPNHTIYYSCGLGDLILTSFGQTSRNHQLGVLLATNTTNSSTVQHFLRSTIVEGVPTTQAAYVIAKSHDKLHQLPLLDAIHRLLFQSAPASILISALLC</sequence>
<reference evidence="14" key="2">
    <citation type="submission" date="2014-07" db="EMBL/GenBank/DDBJ databases">
        <authorList>
            <person name="Hull J."/>
        </authorList>
    </citation>
    <scope>NUCLEOTIDE SEQUENCE</scope>
</reference>
<keyword evidence="9 10" id="KW-0520">NAD</keyword>
<comment type="pathway">
    <text evidence="2">Phospholipid metabolism; alpha-glycerophosphate cycle.</text>
</comment>
<dbReference type="GO" id="GO:0005829">
    <property type="term" value="C:cytosol"/>
    <property type="evidence" value="ECO:0007669"/>
    <property type="project" value="TreeGrafter"/>
</dbReference>
<evidence type="ECO:0000256" key="7">
    <source>
        <dbReference type="PIRSR" id="PIRSR000114-1"/>
    </source>
</evidence>
<dbReference type="UniPathway" id="UPA00086"/>
<evidence type="ECO:0000313" key="15">
    <source>
        <dbReference type="EMBL" id="JAQ06148.1"/>
    </source>
</evidence>
<comment type="pathway">
    <text evidence="1">Lipid metabolism.</text>
</comment>
<evidence type="ECO:0000256" key="2">
    <source>
        <dbReference type="ARBA" id="ARBA00005192"/>
    </source>
</evidence>
<evidence type="ECO:0000256" key="1">
    <source>
        <dbReference type="ARBA" id="ARBA00005189"/>
    </source>
</evidence>
<dbReference type="InterPro" id="IPR036291">
    <property type="entry name" value="NAD(P)-bd_dom_sf"/>
</dbReference>
<evidence type="ECO:0000256" key="9">
    <source>
        <dbReference type="PIRSR" id="PIRSR000114-3"/>
    </source>
</evidence>
<evidence type="ECO:0000256" key="6">
    <source>
        <dbReference type="ARBA" id="ARBA00048683"/>
    </source>
</evidence>
<evidence type="ECO:0000256" key="3">
    <source>
        <dbReference type="ARBA" id="ARBA00011009"/>
    </source>
</evidence>
<feature type="binding site" evidence="9">
    <location>
        <position position="85"/>
    </location>
    <ligand>
        <name>NAD(+)</name>
        <dbReference type="ChEBI" id="CHEBI:57540"/>
    </ligand>
</feature>
<dbReference type="SUPFAM" id="SSF51735">
    <property type="entry name" value="NAD(P)-binding Rossmann-fold domains"/>
    <property type="match status" value="1"/>
</dbReference>
<dbReference type="GO" id="GO:0046168">
    <property type="term" value="P:glycerol-3-phosphate catabolic process"/>
    <property type="evidence" value="ECO:0007669"/>
    <property type="project" value="UniProtKB-UniRule"/>
</dbReference>
<name>A0A0A9WSI6_LYGHE</name>
<accession>A0A0A9WSI6</accession>
<comment type="catalytic activity">
    <reaction evidence="6 11">
        <text>sn-glycerol 3-phosphate + NAD(+) = dihydroxyacetone phosphate + NADH + H(+)</text>
        <dbReference type="Rhea" id="RHEA:11092"/>
        <dbReference type="ChEBI" id="CHEBI:15378"/>
        <dbReference type="ChEBI" id="CHEBI:57540"/>
        <dbReference type="ChEBI" id="CHEBI:57597"/>
        <dbReference type="ChEBI" id="CHEBI:57642"/>
        <dbReference type="ChEBI" id="CHEBI:57945"/>
        <dbReference type="EC" id="1.1.1.8"/>
    </reaction>
</comment>
<dbReference type="PANTHER" id="PTHR11728">
    <property type="entry name" value="GLYCEROL-3-PHOSPHATE DEHYDROGENASE"/>
    <property type="match status" value="1"/>
</dbReference>
<dbReference type="InterPro" id="IPR008927">
    <property type="entry name" value="6-PGluconate_DH-like_C_sf"/>
</dbReference>
<evidence type="ECO:0000259" key="12">
    <source>
        <dbReference type="Pfam" id="PF01210"/>
    </source>
</evidence>
<dbReference type="InterPro" id="IPR011128">
    <property type="entry name" value="G3P_DH_NAD-dep_N"/>
</dbReference>
<evidence type="ECO:0000313" key="14">
    <source>
        <dbReference type="EMBL" id="JAG10749.1"/>
    </source>
</evidence>
<dbReference type="InterPro" id="IPR006109">
    <property type="entry name" value="G3P_DH_NAD-dep_C"/>
</dbReference>
<evidence type="ECO:0000256" key="4">
    <source>
        <dbReference type="ARBA" id="ARBA00011738"/>
    </source>
</evidence>
<dbReference type="PIRSF" id="PIRSF000114">
    <property type="entry name" value="Glycerol-3-P_dh"/>
    <property type="match status" value="1"/>
</dbReference>
<dbReference type="InterPro" id="IPR013328">
    <property type="entry name" value="6PGD_dom2"/>
</dbReference>
<feature type="binding site" evidence="8">
    <location>
        <begin position="203"/>
        <end position="204"/>
    </location>
    <ligand>
        <name>substrate</name>
    </ligand>
</feature>
<dbReference type="Pfam" id="PF01210">
    <property type="entry name" value="NAD_Gly3P_dh_N"/>
    <property type="match status" value="1"/>
</dbReference>
<reference evidence="14" key="1">
    <citation type="journal article" date="2014" name="PLoS ONE">
        <title>Transcriptome-Based Identification of ABC Transporters in the Western Tarnished Plant Bug Lygus hesperus.</title>
        <authorList>
            <person name="Hull J.J."/>
            <person name="Chaney K."/>
            <person name="Geib S.M."/>
            <person name="Fabrick J.A."/>
            <person name="Brent C.S."/>
            <person name="Walsh D."/>
            <person name="Lavine L.C."/>
        </authorList>
    </citation>
    <scope>NUCLEOTIDE SEQUENCE</scope>
</reference>
<dbReference type="PRINTS" id="PR00077">
    <property type="entry name" value="GPDHDRGNASE"/>
</dbReference>
<dbReference type="SUPFAM" id="SSF48179">
    <property type="entry name" value="6-phosphogluconate dehydrogenase C-terminal domain-like"/>
    <property type="match status" value="1"/>
</dbReference>
<dbReference type="PANTHER" id="PTHR11728:SF1">
    <property type="entry name" value="GLYCEROL-3-PHOSPHATE DEHYDROGENASE [NAD(+)] 2, CHLOROPLASTIC"/>
    <property type="match status" value="1"/>
</dbReference>
<dbReference type="Gene3D" id="3.40.50.720">
    <property type="entry name" value="NAD(P)-binding Rossmann-like Domain"/>
    <property type="match status" value="1"/>
</dbReference>
<evidence type="ECO:0000256" key="10">
    <source>
        <dbReference type="RuleBase" id="RU000437"/>
    </source>
</evidence>
<protein>
    <recommendedName>
        <fullName evidence="11">Glycerol-3-phosphate dehydrogenase [NAD(+)]</fullName>
        <ecNumber evidence="11">1.1.1.8</ecNumber>
    </recommendedName>
</protein>
<keyword evidence="5 10" id="KW-0560">Oxidoreductase</keyword>
<dbReference type="EMBL" id="GBHO01032855">
    <property type="protein sequence ID" value="JAG10749.1"/>
    <property type="molecule type" value="Transcribed_RNA"/>
</dbReference>
<dbReference type="AlphaFoldDB" id="A0A0A9WSI6"/>
<evidence type="ECO:0000256" key="8">
    <source>
        <dbReference type="PIRSR" id="PIRSR000114-2"/>
    </source>
</evidence>
<dbReference type="EMBL" id="GDHC01012481">
    <property type="protein sequence ID" value="JAQ06148.1"/>
    <property type="molecule type" value="Transcribed_RNA"/>
</dbReference>
<dbReference type="GO" id="GO:0141152">
    <property type="term" value="F:glycerol-3-phosphate dehydrogenase (NAD+) activity"/>
    <property type="evidence" value="ECO:0007669"/>
    <property type="project" value="UniProtKB-UniRule"/>
</dbReference>
<dbReference type="Pfam" id="PF07479">
    <property type="entry name" value="NAD_Gly3P_dh_C"/>
    <property type="match status" value="1"/>
</dbReference>
<feature type="binding site" evidence="8">
    <location>
        <position position="52"/>
    </location>
    <ligand>
        <name>substrate</name>
    </ligand>
</feature>
<dbReference type="GO" id="GO:0051287">
    <property type="term" value="F:NAD binding"/>
    <property type="evidence" value="ECO:0007669"/>
    <property type="project" value="UniProtKB-UniRule"/>
</dbReference>
<dbReference type="GO" id="GO:0005975">
    <property type="term" value="P:carbohydrate metabolic process"/>
    <property type="evidence" value="ECO:0007669"/>
    <property type="project" value="InterPro"/>
</dbReference>
<comment type="similarity">
    <text evidence="3 10">Belongs to the NAD-dependent glycerol-3-phosphate dehydrogenase family.</text>
</comment>
<dbReference type="GO" id="GO:0006650">
    <property type="term" value="P:glycerophospholipid metabolic process"/>
    <property type="evidence" value="ECO:0007669"/>
    <property type="project" value="UniProtKB-UniPathway"/>
</dbReference>
<dbReference type="InterPro" id="IPR006168">
    <property type="entry name" value="G3P_DH_NAD-dep"/>
</dbReference>
<comment type="subunit">
    <text evidence="4">Homodimer.</text>
</comment>
<evidence type="ECO:0000259" key="13">
    <source>
        <dbReference type="Pfam" id="PF07479"/>
    </source>
</evidence>
<reference evidence="15" key="3">
    <citation type="journal article" date="2016" name="Gigascience">
        <title>De novo construction of an expanded transcriptome assembly for the western tarnished plant bug, Lygus hesperus.</title>
        <authorList>
            <person name="Tassone E.E."/>
            <person name="Geib S.M."/>
            <person name="Hall B."/>
            <person name="Fabrick J.A."/>
            <person name="Brent C.S."/>
            <person name="Hull J.J."/>
        </authorList>
    </citation>
    <scope>NUCLEOTIDE SEQUENCE</scope>
</reference>
<feature type="binding site" evidence="9">
    <location>
        <position position="203"/>
    </location>
    <ligand>
        <name>NAD(+)</name>
        <dbReference type="ChEBI" id="CHEBI:57540"/>
    </ligand>
</feature>
<evidence type="ECO:0000256" key="5">
    <source>
        <dbReference type="ARBA" id="ARBA00023002"/>
    </source>
</evidence>
<dbReference type="PROSITE" id="PS00957">
    <property type="entry name" value="NAD_G3PDH"/>
    <property type="match status" value="1"/>
</dbReference>
<feature type="domain" description="Glycerol-3-phosphate dehydrogenase NAD-dependent C-terminal" evidence="13">
    <location>
        <begin position="126"/>
        <end position="269"/>
    </location>
</feature>
<dbReference type="EC" id="1.1.1.8" evidence="11"/>
<evidence type="ECO:0000256" key="11">
    <source>
        <dbReference type="RuleBase" id="RU361243"/>
    </source>
</evidence>